<feature type="compositionally biased region" description="Basic residues" evidence="1">
    <location>
        <begin position="414"/>
        <end position="430"/>
    </location>
</feature>
<proteinExistence type="predicted"/>
<gene>
    <name evidence="3" type="primary">traA</name>
</gene>
<organism evidence="3">
    <name type="scientific">Tetragenococcus halophilus</name>
    <name type="common">Pediococcus halophilus</name>
    <dbReference type="NCBI Taxonomy" id="51669"/>
    <lineage>
        <taxon>Bacteria</taxon>
        <taxon>Bacillati</taxon>
        <taxon>Bacillota</taxon>
        <taxon>Bacilli</taxon>
        <taxon>Lactobacillales</taxon>
        <taxon>Enterococcaceae</taxon>
        <taxon>Tetragenococcus</taxon>
    </lineage>
</organism>
<feature type="compositionally biased region" description="Basic and acidic residues" evidence="1">
    <location>
        <begin position="393"/>
        <end position="413"/>
    </location>
</feature>
<protein>
    <submittedName>
        <fullName evidence="3">Nickase-like protein</fullName>
    </submittedName>
</protein>
<dbReference type="RefSeq" id="WP_012345016.1">
    <property type="nucleotide sequence ID" value="NZ_CP129882.1"/>
</dbReference>
<dbReference type="AlphaFoldDB" id="B1B5G4"/>
<reference evidence="3" key="1">
    <citation type="journal article" date="2008" name="Int. J. Food Microbiol.">
        <title>Analysis of a 30 kbp plasmid encoding histidine decarboxylase gene in Tetragenococcus halophilus isolated from fish sauce.</title>
        <authorList>
            <person name="Satomi M."/>
            <person name="Furushita M."/>
            <person name="Oikawa H."/>
            <person name="Yoshikawa-Takahashi M."/>
            <person name="Yano Y."/>
        </authorList>
    </citation>
    <scope>NUCLEOTIDE SEQUENCE</scope>
    <source>
        <strain evidence="3">H</strain>
        <plasmid evidence="3">pHDC</plasmid>
    </source>
</reference>
<dbReference type="InterPro" id="IPR040834">
    <property type="entry name" value="NES_C_h"/>
</dbReference>
<dbReference type="EMBL" id="AB362339">
    <property type="protein sequence ID" value="BAG14306.1"/>
    <property type="molecule type" value="Genomic_DNA"/>
</dbReference>
<dbReference type="Pfam" id="PF18208">
    <property type="entry name" value="NES_C_h"/>
    <property type="match status" value="1"/>
</dbReference>
<evidence type="ECO:0000259" key="2">
    <source>
        <dbReference type="Pfam" id="PF18208"/>
    </source>
</evidence>
<accession>B1B5G4</accession>
<keyword evidence="3" id="KW-0614">Plasmid</keyword>
<name>B1B5G4_TETHA</name>
<evidence type="ECO:0000313" key="3">
    <source>
        <dbReference type="EMBL" id="BAG14306.1"/>
    </source>
</evidence>
<feature type="region of interest" description="Disordered" evidence="1">
    <location>
        <begin position="393"/>
        <end position="430"/>
    </location>
</feature>
<geneLocation type="plasmid" evidence="3">
    <name>pHDC</name>
</geneLocation>
<sequence length="430" mass="50538">MKKRSKTIYKMCFNQTLQRHYSFDEKKLVSQYSNQLKTFISLENLDEKQRMLFNWKNSASIKQAIGEDMTKQLATINQQEKSLNEVNQLLDKVVKRTVTKLYPNVDTKQITIAEQRELIKETDSEQKVFAGEELKDRLAMIRTNIVNQQIVTLTKRPYVSWLLLKKQQHKAEETITDIVAQKGYKFADIKRTKGMILQHFDSKQQDILKQNIKTLSAVDETKKIVTTQYNNVLSKTFPDMDVEKTPVKEKERLYTAVVYFNPELKSLTKHDLDQLKNNPPMQFTTQEHEQGLAYLTGTANADEIKNNNLLRVLNNTGTRQLFIGEVGQDTNIPAKKLAQAKQAMQQNKQKQDNYRKEHLPDYRAVNYRETKPVDYLNKLLSDTLMALLYDNHQEQERNQQKKGQKETEYEMEKKKRQHRRNGRYSGNIHR</sequence>
<evidence type="ECO:0000256" key="1">
    <source>
        <dbReference type="SAM" id="MobiDB-lite"/>
    </source>
</evidence>
<feature type="domain" description="Nicking enzyme C-terminal middle helical" evidence="2">
    <location>
        <begin position="20"/>
        <end position="128"/>
    </location>
</feature>